<keyword evidence="10" id="KW-1185">Reference proteome</keyword>
<organism evidence="9 10">
    <name type="scientific">Virgibacillus salarius</name>
    <dbReference type="NCBI Taxonomy" id="447199"/>
    <lineage>
        <taxon>Bacteria</taxon>
        <taxon>Bacillati</taxon>
        <taxon>Bacillota</taxon>
        <taxon>Bacilli</taxon>
        <taxon>Bacillales</taxon>
        <taxon>Bacillaceae</taxon>
        <taxon>Virgibacillus</taxon>
    </lineage>
</organism>
<dbReference type="Gene3D" id="3.30.559.10">
    <property type="entry name" value="Chloramphenicol acetyltransferase-like domain"/>
    <property type="match status" value="1"/>
</dbReference>
<accession>A0A941DT87</accession>
<name>A0A941DT87_9BACI</name>
<dbReference type="InterPro" id="IPR011053">
    <property type="entry name" value="Single_hybrid_motif"/>
</dbReference>
<dbReference type="Pfam" id="PF02817">
    <property type="entry name" value="E3_binding"/>
    <property type="match status" value="1"/>
</dbReference>
<dbReference type="GO" id="GO:0016407">
    <property type="term" value="F:acetyltransferase activity"/>
    <property type="evidence" value="ECO:0007669"/>
    <property type="project" value="TreeGrafter"/>
</dbReference>
<dbReference type="SUPFAM" id="SSF52777">
    <property type="entry name" value="CoA-dependent acyltransferases"/>
    <property type="match status" value="1"/>
</dbReference>
<keyword evidence="3 6" id="KW-0808">Transferase</keyword>
<comment type="cofactor">
    <cofactor evidence="1 6">
        <name>(R)-lipoate</name>
        <dbReference type="ChEBI" id="CHEBI:83088"/>
    </cofactor>
</comment>
<dbReference type="InterPro" id="IPR001078">
    <property type="entry name" value="2-oxoacid_DH_actylTfrase"/>
</dbReference>
<sequence>MVQIKFTDIGEGMNEGEIIHYFVDVGDEVEVDQPLVELQTDKMVAEIPAPSAGKIKSIYYATGDIVTVGTVIMEIDTGKDAVITTKAEQQVLVDEGAASALDSQNSFRNPYNRILAAPYTRKIARELGIDIEQIKGSGPAGRVLEEDVYRFSNQSNACNDNQGESHTGIREDAEGTTIPFKGIRKQIATKVSHSLLTIPHVTHFDEVDVTNLNELRKTLKLSGDSISLAAFLVKATVICLKEHQLFNARLDEENEVIRLLTDYHMGIATNTEAGLLVPVIYDVDQKSIRTINKQMKELTIKAREGKLTAGDMKHGTFTVNNVGPLGGTGATPIINHPQTSIMTFYKTKRMPIVLDDDEIAIRSIMNISVSFDHRVIDGAQSIAFTNRFIELVENPNKLLLELI</sequence>
<dbReference type="RefSeq" id="WP_026680048.1">
    <property type="nucleotide sequence ID" value="NZ_BAAACY010000065.1"/>
</dbReference>
<evidence type="ECO:0000256" key="3">
    <source>
        <dbReference type="ARBA" id="ARBA00022679"/>
    </source>
</evidence>
<dbReference type="GO" id="GO:0005737">
    <property type="term" value="C:cytoplasm"/>
    <property type="evidence" value="ECO:0007669"/>
    <property type="project" value="TreeGrafter"/>
</dbReference>
<dbReference type="Proteomes" id="UP000675284">
    <property type="component" value="Unassembled WGS sequence"/>
</dbReference>
<proteinExistence type="inferred from homology"/>
<dbReference type="Pfam" id="PF00198">
    <property type="entry name" value="2-oxoacid_dh"/>
    <property type="match status" value="1"/>
</dbReference>
<evidence type="ECO:0000256" key="5">
    <source>
        <dbReference type="ARBA" id="ARBA00023315"/>
    </source>
</evidence>
<protein>
    <recommendedName>
        <fullName evidence="6">Dihydrolipoamide acetyltransferase component of pyruvate dehydrogenase complex</fullName>
        <ecNumber evidence="6">2.3.1.-</ecNumber>
    </recommendedName>
</protein>
<comment type="similarity">
    <text evidence="2 6">Belongs to the 2-oxoacid dehydrogenase family.</text>
</comment>
<evidence type="ECO:0000256" key="1">
    <source>
        <dbReference type="ARBA" id="ARBA00001938"/>
    </source>
</evidence>
<dbReference type="InterPro" id="IPR004167">
    <property type="entry name" value="PSBD"/>
</dbReference>
<evidence type="ECO:0000259" key="8">
    <source>
        <dbReference type="PROSITE" id="PS51826"/>
    </source>
</evidence>
<dbReference type="EC" id="2.3.1.-" evidence="6"/>
<dbReference type="FunFam" id="3.30.559.10:FF:000007">
    <property type="entry name" value="Dihydrolipoamide acetyltransferase component of pyruvate dehydrogenase complex"/>
    <property type="match status" value="1"/>
</dbReference>
<comment type="caution">
    <text evidence="9">The sequence shown here is derived from an EMBL/GenBank/DDBJ whole genome shotgun (WGS) entry which is preliminary data.</text>
</comment>
<keyword evidence="4 6" id="KW-0450">Lipoyl</keyword>
<dbReference type="Gene3D" id="4.10.320.10">
    <property type="entry name" value="E3-binding domain"/>
    <property type="match status" value="1"/>
</dbReference>
<dbReference type="Pfam" id="PF00364">
    <property type="entry name" value="Biotin_lipoyl"/>
    <property type="match status" value="1"/>
</dbReference>
<evidence type="ECO:0000313" key="10">
    <source>
        <dbReference type="Proteomes" id="UP000675284"/>
    </source>
</evidence>
<gene>
    <name evidence="9" type="ORF">KCX74_01580</name>
</gene>
<dbReference type="PROSITE" id="PS50968">
    <property type="entry name" value="BIOTINYL_LIPOYL"/>
    <property type="match status" value="1"/>
</dbReference>
<evidence type="ECO:0000256" key="2">
    <source>
        <dbReference type="ARBA" id="ARBA00007317"/>
    </source>
</evidence>
<dbReference type="SUPFAM" id="SSF47005">
    <property type="entry name" value="Peripheral subunit-binding domain of 2-oxo acid dehydrogenase complex"/>
    <property type="match status" value="1"/>
</dbReference>
<dbReference type="InterPro" id="IPR000089">
    <property type="entry name" value="Biotin_lipoyl"/>
</dbReference>
<dbReference type="Gene3D" id="2.40.50.100">
    <property type="match status" value="1"/>
</dbReference>
<keyword evidence="5 6" id="KW-0012">Acyltransferase</keyword>
<dbReference type="EMBL" id="JAGSOT010000003">
    <property type="protein sequence ID" value="MBR7794729.1"/>
    <property type="molecule type" value="Genomic_DNA"/>
</dbReference>
<dbReference type="PANTHER" id="PTHR43178">
    <property type="entry name" value="DIHYDROLIPOAMIDE ACETYLTRANSFERASE COMPONENT OF PYRUVATE DEHYDROGENASE COMPLEX"/>
    <property type="match status" value="1"/>
</dbReference>
<feature type="domain" description="Lipoyl-binding" evidence="7">
    <location>
        <begin position="1"/>
        <end position="76"/>
    </location>
</feature>
<dbReference type="AlphaFoldDB" id="A0A941DT87"/>
<feature type="domain" description="Peripheral subunit-binding (PSBD)" evidence="8">
    <location>
        <begin position="115"/>
        <end position="152"/>
    </location>
</feature>
<evidence type="ECO:0000259" key="7">
    <source>
        <dbReference type="PROSITE" id="PS50968"/>
    </source>
</evidence>
<evidence type="ECO:0000256" key="4">
    <source>
        <dbReference type="ARBA" id="ARBA00022823"/>
    </source>
</evidence>
<dbReference type="GO" id="GO:0031405">
    <property type="term" value="F:lipoic acid binding"/>
    <property type="evidence" value="ECO:0007669"/>
    <property type="project" value="TreeGrafter"/>
</dbReference>
<evidence type="ECO:0000313" key="9">
    <source>
        <dbReference type="EMBL" id="MBR7794729.1"/>
    </source>
</evidence>
<dbReference type="CDD" id="cd06849">
    <property type="entry name" value="lipoyl_domain"/>
    <property type="match status" value="1"/>
</dbReference>
<evidence type="ECO:0000256" key="6">
    <source>
        <dbReference type="RuleBase" id="RU003423"/>
    </source>
</evidence>
<dbReference type="PANTHER" id="PTHR43178:SF5">
    <property type="entry name" value="LIPOAMIDE ACYLTRANSFERASE COMPONENT OF BRANCHED-CHAIN ALPHA-KETO ACID DEHYDROGENASE COMPLEX, MITOCHONDRIAL"/>
    <property type="match status" value="1"/>
</dbReference>
<dbReference type="InterPro" id="IPR036625">
    <property type="entry name" value="E3-bd_dom_sf"/>
</dbReference>
<reference evidence="9" key="1">
    <citation type="submission" date="2021-04" db="EMBL/GenBank/DDBJ databases">
        <title>Isolation and polyphasic classification of algal microorganism.</title>
        <authorList>
            <person name="Wang S."/>
        </authorList>
    </citation>
    <scope>NUCLEOTIDE SEQUENCE</scope>
    <source>
        <strain evidence="9">720a</strain>
    </source>
</reference>
<dbReference type="InterPro" id="IPR023213">
    <property type="entry name" value="CAT-like_dom_sf"/>
</dbReference>
<dbReference type="SUPFAM" id="SSF51230">
    <property type="entry name" value="Single hybrid motif"/>
    <property type="match status" value="1"/>
</dbReference>
<dbReference type="InterPro" id="IPR050743">
    <property type="entry name" value="2-oxoacid_DH_E2_comp"/>
</dbReference>
<dbReference type="PROSITE" id="PS51826">
    <property type="entry name" value="PSBD"/>
    <property type="match status" value="1"/>
</dbReference>